<name>R0IXL2_EXST2</name>
<dbReference type="Proteomes" id="UP000016935">
    <property type="component" value="Unassembled WGS sequence"/>
</dbReference>
<protein>
    <submittedName>
        <fullName evidence="2">Uncharacterized protein</fullName>
    </submittedName>
</protein>
<evidence type="ECO:0000313" key="3">
    <source>
        <dbReference type="Proteomes" id="UP000016935"/>
    </source>
</evidence>
<sequence>MSWTPSLLDLNSAAAAPLSTTQGVSDRTSEASLMPPEELLALLPYMPPLFSKDLPPCGLHPQVAYEDVVHRLRKAWLLCAKQNPANIPLLAICKSVLDEYKTEAIDSPPGTEAGTKERKPWRRERIFQWEISWAKYFVREVETLASRASMTEEEKEQEDYILDLCPVPQELYIYVKNKANRNELLEMWRAWQKKKRTPGPAFVAHGRSESEQGGKEGGEDGPRDDKGSGDVENQT</sequence>
<proteinExistence type="predicted"/>
<gene>
    <name evidence="2" type="ORF">SETTUDRAFT_26738</name>
</gene>
<dbReference type="GeneID" id="19403052"/>
<dbReference type="eggNOG" id="ENOG502T4I9">
    <property type="taxonomic scope" value="Eukaryota"/>
</dbReference>
<evidence type="ECO:0000313" key="2">
    <source>
        <dbReference type="EMBL" id="EOA89515.1"/>
    </source>
</evidence>
<dbReference type="OrthoDB" id="3796452at2759"/>
<dbReference type="HOGENOM" id="CLU_097267_0_0_1"/>
<feature type="region of interest" description="Disordered" evidence="1">
    <location>
        <begin position="196"/>
        <end position="235"/>
    </location>
</feature>
<organism evidence="2 3">
    <name type="scientific">Exserohilum turcicum (strain 28A)</name>
    <name type="common">Northern leaf blight fungus</name>
    <name type="synonym">Setosphaeria turcica</name>
    <dbReference type="NCBI Taxonomy" id="671987"/>
    <lineage>
        <taxon>Eukaryota</taxon>
        <taxon>Fungi</taxon>
        <taxon>Dikarya</taxon>
        <taxon>Ascomycota</taxon>
        <taxon>Pezizomycotina</taxon>
        <taxon>Dothideomycetes</taxon>
        <taxon>Pleosporomycetidae</taxon>
        <taxon>Pleosporales</taxon>
        <taxon>Pleosporineae</taxon>
        <taxon>Pleosporaceae</taxon>
        <taxon>Exserohilum</taxon>
    </lineage>
</organism>
<dbReference type="EMBL" id="KB908515">
    <property type="protein sequence ID" value="EOA89515.1"/>
    <property type="molecule type" value="Genomic_DNA"/>
</dbReference>
<reference evidence="2 3" key="2">
    <citation type="journal article" date="2013" name="PLoS Genet.">
        <title>Comparative genome structure, secondary metabolite, and effector coding capacity across Cochliobolus pathogens.</title>
        <authorList>
            <person name="Condon B.J."/>
            <person name="Leng Y."/>
            <person name="Wu D."/>
            <person name="Bushley K.E."/>
            <person name="Ohm R.A."/>
            <person name="Otillar R."/>
            <person name="Martin J."/>
            <person name="Schackwitz W."/>
            <person name="Grimwood J."/>
            <person name="MohdZainudin N."/>
            <person name="Xue C."/>
            <person name="Wang R."/>
            <person name="Manning V.A."/>
            <person name="Dhillon B."/>
            <person name="Tu Z.J."/>
            <person name="Steffenson B.J."/>
            <person name="Salamov A."/>
            <person name="Sun H."/>
            <person name="Lowry S."/>
            <person name="LaButti K."/>
            <person name="Han J."/>
            <person name="Copeland A."/>
            <person name="Lindquist E."/>
            <person name="Barry K."/>
            <person name="Schmutz J."/>
            <person name="Baker S.E."/>
            <person name="Ciuffetti L.M."/>
            <person name="Grigoriev I.V."/>
            <person name="Zhong S."/>
            <person name="Turgeon B.G."/>
        </authorList>
    </citation>
    <scope>NUCLEOTIDE SEQUENCE [LARGE SCALE GENOMIC DNA]</scope>
    <source>
        <strain evidence="3">28A</strain>
    </source>
</reference>
<accession>R0IXL2</accession>
<keyword evidence="3" id="KW-1185">Reference proteome</keyword>
<dbReference type="AlphaFoldDB" id="R0IXL2"/>
<reference evidence="2 3" key="1">
    <citation type="journal article" date="2012" name="PLoS Pathog.">
        <title>Diverse lifestyles and strategies of plant pathogenesis encoded in the genomes of eighteen Dothideomycetes fungi.</title>
        <authorList>
            <person name="Ohm R.A."/>
            <person name="Feau N."/>
            <person name="Henrissat B."/>
            <person name="Schoch C.L."/>
            <person name="Horwitz B.A."/>
            <person name="Barry K.W."/>
            <person name="Condon B.J."/>
            <person name="Copeland A.C."/>
            <person name="Dhillon B."/>
            <person name="Glaser F."/>
            <person name="Hesse C.N."/>
            <person name="Kosti I."/>
            <person name="LaButti K."/>
            <person name="Lindquist E.A."/>
            <person name="Lucas S."/>
            <person name="Salamov A.A."/>
            <person name="Bradshaw R.E."/>
            <person name="Ciuffetti L."/>
            <person name="Hamelin R.C."/>
            <person name="Kema G.H.J."/>
            <person name="Lawrence C."/>
            <person name="Scott J.A."/>
            <person name="Spatafora J.W."/>
            <person name="Turgeon B.G."/>
            <person name="de Wit P.J.G.M."/>
            <person name="Zhong S."/>
            <person name="Goodwin S.B."/>
            <person name="Grigoriev I.V."/>
        </authorList>
    </citation>
    <scope>NUCLEOTIDE SEQUENCE [LARGE SCALE GENOMIC DNA]</scope>
    <source>
        <strain evidence="3">28A</strain>
    </source>
</reference>
<evidence type="ECO:0000256" key="1">
    <source>
        <dbReference type="SAM" id="MobiDB-lite"/>
    </source>
</evidence>
<dbReference type="RefSeq" id="XP_008022900.1">
    <property type="nucleotide sequence ID" value="XM_008024709.1"/>
</dbReference>
<feature type="compositionally biased region" description="Basic and acidic residues" evidence="1">
    <location>
        <begin position="206"/>
        <end position="229"/>
    </location>
</feature>